<dbReference type="EMBL" id="CM042015">
    <property type="protein sequence ID" value="KAI3708196.1"/>
    <property type="molecule type" value="Genomic_DNA"/>
</dbReference>
<reference evidence="1 2" key="2">
    <citation type="journal article" date="2022" name="Mol. Ecol. Resour.">
        <title>The genomes of chicory, endive, great burdock and yacon provide insights into Asteraceae paleo-polyploidization history and plant inulin production.</title>
        <authorList>
            <person name="Fan W."/>
            <person name="Wang S."/>
            <person name="Wang H."/>
            <person name="Wang A."/>
            <person name="Jiang F."/>
            <person name="Liu H."/>
            <person name="Zhao H."/>
            <person name="Xu D."/>
            <person name="Zhang Y."/>
        </authorList>
    </citation>
    <scope>NUCLEOTIDE SEQUENCE [LARGE SCALE GENOMIC DNA]</scope>
    <source>
        <strain evidence="2">cv. Punajuju</strain>
        <tissue evidence="1">Leaves</tissue>
    </source>
</reference>
<comment type="caution">
    <text evidence="1">The sequence shown here is derived from an EMBL/GenBank/DDBJ whole genome shotgun (WGS) entry which is preliminary data.</text>
</comment>
<reference evidence="2" key="1">
    <citation type="journal article" date="2022" name="Mol. Ecol. Resour.">
        <title>The genomes of chicory, endive, great burdock and yacon provide insights into Asteraceae palaeo-polyploidization history and plant inulin production.</title>
        <authorList>
            <person name="Fan W."/>
            <person name="Wang S."/>
            <person name="Wang H."/>
            <person name="Wang A."/>
            <person name="Jiang F."/>
            <person name="Liu H."/>
            <person name="Zhao H."/>
            <person name="Xu D."/>
            <person name="Zhang Y."/>
        </authorList>
    </citation>
    <scope>NUCLEOTIDE SEQUENCE [LARGE SCALE GENOMIC DNA]</scope>
    <source>
        <strain evidence="2">cv. Punajuju</strain>
    </source>
</reference>
<name>A0ACB9AEN8_CICIN</name>
<evidence type="ECO:0000313" key="2">
    <source>
        <dbReference type="Proteomes" id="UP001055811"/>
    </source>
</evidence>
<evidence type="ECO:0000313" key="1">
    <source>
        <dbReference type="EMBL" id="KAI3708196.1"/>
    </source>
</evidence>
<organism evidence="1 2">
    <name type="scientific">Cichorium intybus</name>
    <name type="common">Chicory</name>
    <dbReference type="NCBI Taxonomy" id="13427"/>
    <lineage>
        <taxon>Eukaryota</taxon>
        <taxon>Viridiplantae</taxon>
        <taxon>Streptophyta</taxon>
        <taxon>Embryophyta</taxon>
        <taxon>Tracheophyta</taxon>
        <taxon>Spermatophyta</taxon>
        <taxon>Magnoliopsida</taxon>
        <taxon>eudicotyledons</taxon>
        <taxon>Gunneridae</taxon>
        <taxon>Pentapetalae</taxon>
        <taxon>asterids</taxon>
        <taxon>campanulids</taxon>
        <taxon>Asterales</taxon>
        <taxon>Asteraceae</taxon>
        <taxon>Cichorioideae</taxon>
        <taxon>Cichorieae</taxon>
        <taxon>Cichoriinae</taxon>
        <taxon>Cichorium</taxon>
    </lineage>
</organism>
<dbReference type="Proteomes" id="UP001055811">
    <property type="component" value="Linkage Group LG07"/>
</dbReference>
<gene>
    <name evidence="1" type="ORF">L2E82_37336</name>
</gene>
<keyword evidence="2" id="KW-1185">Reference proteome</keyword>
<sequence>MASPVAAEEHSYTKSEEGTTVFHKKRSRRVSFAENTSVHIFDRDEEIETPPDPDAPSSPHIDLGFSDRDGEPKQFFGNEEEDNEDEDMDDLGPKSPFFRVVRSPSSGGSTIGSATSNDEDNFFGPVSAKFIRRDLSDSATSDGNHDQTMDSTSFSMHFNSIARSDSETDLKTSTGVHLSFEEKTPTSSMLLTLDKKPNSQPDVSTSKFNTGSQSNDMSLVGEYHNKYDYGKLSPALLSEDHDDLHVVSHIPVKTGKQSSAKKENGCHLMDSKTLSPNCSHKDTLTVKTNKPIKDASDKDINSSLKFLAAIQDSQISKNILYQSDDVIMEKENKSPFADMSYHMLLNSGSLLKSPGTLTPSTFFLTTESQKHGGSFSVSSLQKSISKLKILEASPFSASLNAKLKDSNAKSPVNKELYSVLQNHNIDPLENLQSVNQFLNQDVSVTSATKKRKTEDMMNEKIARIKSSSRFFKETKLLPHSVDKMNLHAIDCMIDILDQLHRSKTYELFSNEIKSQVGINIQEKRVTETRLLLCKIVHEKAKLQLMQVKQEKLLENLQSLASGIQESEALKLNYSLHNQVIHHQPKNIQECEVEQEKVTLLKESIKATDGKISNFIESFHVSYKMKEEAGPTDTIAFVKNHLMKRARCQIIGKDLQLWVIEDLKSNKDHHHLVLNYLDLMTQRFTLTPGVVTSISVSNILNETNILKNFKDINALTAFKFVLNTASTQKPVADTNLAHETQMTSSLLGNLVDVMEEIQRARIELKNLINARTALSGALLLGFNYPKKGNSNCRHFMFKKGYLPVRDSFMPN</sequence>
<protein>
    <submittedName>
        <fullName evidence="1">Uncharacterized protein</fullName>
    </submittedName>
</protein>
<accession>A0ACB9AEN8</accession>
<proteinExistence type="predicted"/>